<dbReference type="EMBL" id="JAGPXC010000009">
    <property type="protein sequence ID" value="KAH6646800.1"/>
    <property type="molecule type" value="Genomic_DNA"/>
</dbReference>
<evidence type="ECO:0000313" key="1">
    <source>
        <dbReference type="EMBL" id="KAH6646800.1"/>
    </source>
</evidence>
<dbReference type="PANTHER" id="PTHR42085">
    <property type="entry name" value="F-BOX DOMAIN-CONTAINING PROTEIN"/>
    <property type="match status" value="1"/>
</dbReference>
<accession>A0A9P8RNN5</accession>
<protein>
    <submittedName>
        <fullName evidence="1">Uncharacterized protein</fullName>
    </submittedName>
</protein>
<dbReference type="AlphaFoldDB" id="A0A9P8RNN5"/>
<evidence type="ECO:0000313" key="2">
    <source>
        <dbReference type="Proteomes" id="UP000758603"/>
    </source>
</evidence>
<dbReference type="InterPro" id="IPR038883">
    <property type="entry name" value="AN11006-like"/>
</dbReference>
<sequence>MGFLDLPVEIRNNIYRQLLVAKQTLMLFKDRGSEVVEVFVPGYSFRALPLLRTNRRVQEEACAILYGSNCFNFVDTTEYQGELLCAFLKAIGVRNASLLTHVSINFPALNLSGIDVAELNVVNGSLWTVKLLQEQCTNLRILETIVQAENSFGLVESDDLDSSLVGSALSQVQAQFEAIPNLKKVVVTFYTGIPSTFVRNSFEGNGWVVQQGR</sequence>
<dbReference type="PANTHER" id="PTHR42085:SF2">
    <property type="entry name" value="F-BOX DOMAIN-CONTAINING PROTEIN"/>
    <property type="match status" value="1"/>
</dbReference>
<dbReference type="OrthoDB" id="62952at2759"/>
<dbReference type="Proteomes" id="UP000758603">
    <property type="component" value="Unassembled WGS sequence"/>
</dbReference>
<reference evidence="1" key="1">
    <citation type="journal article" date="2021" name="Nat. Commun.">
        <title>Genetic determinants of endophytism in the Arabidopsis root mycobiome.</title>
        <authorList>
            <person name="Mesny F."/>
            <person name="Miyauchi S."/>
            <person name="Thiergart T."/>
            <person name="Pickel B."/>
            <person name="Atanasova L."/>
            <person name="Karlsson M."/>
            <person name="Huettel B."/>
            <person name="Barry K.W."/>
            <person name="Haridas S."/>
            <person name="Chen C."/>
            <person name="Bauer D."/>
            <person name="Andreopoulos W."/>
            <person name="Pangilinan J."/>
            <person name="LaButti K."/>
            <person name="Riley R."/>
            <person name="Lipzen A."/>
            <person name="Clum A."/>
            <person name="Drula E."/>
            <person name="Henrissat B."/>
            <person name="Kohler A."/>
            <person name="Grigoriev I.V."/>
            <person name="Martin F.M."/>
            <person name="Hacquard S."/>
        </authorList>
    </citation>
    <scope>NUCLEOTIDE SEQUENCE</scope>
    <source>
        <strain evidence="1">MPI-SDFR-AT-0073</strain>
    </source>
</reference>
<name>A0A9P8RNN5_9PEZI</name>
<comment type="caution">
    <text evidence="1">The sequence shown here is derived from an EMBL/GenBank/DDBJ whole genome shotgun (WGS) entry which is preliminary data.</text>
</comment>
<keyword evidence="2" id="KW-1185">Reference proteome</keyword>
<dbReference type="GeneID" id="70129646"/>
<proteinExistence type="predicted"/>
<gene>
    <name evidence="1" type="ORF">BKA67DRAFT_540285</name>
</gene>
<organism evidence="1 2">
    <name type="scientific">Truncatella angustata</name>
    <dbReference type="NCBI Taxonomy" id="152316"/>
    <lineage>
        <taxon>Eukaryota</taxon>
        <taxon>Fungi</taxon>
        <taxon>Dikarya</taxon>
        <taxon>Ascomycota</taxon>
        <taxon>Pezizomycotina</taxon>
        <taxon>Sordariomycetes</taxon>
        <taxon>Xylariomycetidae</taxon>
        <taxon>Amphisphaeriales</taxon>
        <taxon>Sporocadaceae</taxon>
        <taxon>Truncatella</taxon>
    </lineage>
</organism>
<dbReference type="RefSeq" id="XP_045953314.1">
    <property type="nucleotide sequence ID" value="XM_046100754.1"/>
</dbReference>